<evidence type="ECO:0000313" key="2">
    <source>
        <dbReference type="EMBL" id="SKC59998.1"/>
    </source>
</evidence>
<dbReference type="STRING" id="526729.SAMN04324258_1931"/>
<organism evidence="2 3">
    <name type="scientific">Krasilnikoviella flava</name>
    <dbReference type="NCBI Taxonomy" id="526729"/>
    <lineage>
        <taxon>Bacteria</taxon>
        <taxon>Bacillati</taxon>
        <taxon>Actinomycetota</taxon>
        <taxon>Actinomycetes</taxon>
        <taxon>Micrococcales</taxon>
        <taxon>Promicromonosporaceae</taxon>
        <taxon>Krasilnikoviella</taxon>
    </lineage>
</organism>
<reference evidence="2 3" key="1">
    <citation type="submission" date="2017-02" db="EMBL/GenBank/DDBJ databases">
        <authorList>
            <person name="Peterson S.W."/>
        </authorList>
    </citation>
    <scope>NUCLEOTIDE SEQUENCE [LARGE SCALE GENOMIC DNA]</scope>
    <source>
        <strain evidence="2 3">DSM 21481</strain>
    </source>
</reference>
<evidence type="ECO:0000256" key="1">
    <source>
        <dbReference type="SAM" id="MobiDB-lite"/>
    </source>
</evidence>
<keyword evidence="2" id="KW-0167">Capsid protein</keyword>
<dbReference type="OrthoDB" id="3280828at2"/>
<name>A0A1T5K992_9MICO</name>
<evidence type="ECO:0000313" key="3">
    <source>
        <dbReference type="Proteomes" id="UP000189777"/>
    </source>
</evidence>
<keyword evidence="3" id="KW-1185">Reference proteome</keyword>
<feature type="region of interest" description="Disordered" evidence="1">
    <location>
        <begin position="374"/>
        <end position="418"/>
    </location>
</feature>
<dbReference type="EMBL" id="FUZQ01000003">
    <property type="protein sequence ID" value="SKC59998.1"/>
    <property type="molecule type" value="Genomic_DNA"/>
</dbReference>
<dbReference type="RefSeq" id="WP_079573869.1">
    <property type="nucleotide sequence ID" value="NZ_FUZQ01000003.1"/>
</dbReference>
<gene>
    <name evidence="2" type="ORF">SAMN04324258_1931</name>
</gene>
<sequence>MMRSRPTVPRRRATGGLHPSSSSRRLVAGAGAVALAGTLAACDASASADDAGDFFDTSAVHTVSVEYDEDDYQEMLDTFADTGDKDWISASVTIDGDEYDDVGLRLKGNSSLRGLGGDAVAPQASADDDAAAHDGAANDEGQQQPGADEGDGNASADDPAGLPWLIRLDKDVDGQEHDGRADFVVRGNNTESSLNEAVALKVLELADVTAEQATYTRFSVNGGDEQLRLVIDLPDDDLWNEDAYPDGGITYKADADGDWAVKDDAAAYAESFEAKYDSAGSTDDDAAYEPLQAFLEFVNNSSDADFAAKLGDHLDVDSFARYLAAQDLVANSDDIDGPGNNAYLHDDPESGLMEVVAWDQNLSYGGFGTMGGGPGLQGGARPSGAPEGMELPEGMTRPDGAQGGGPGGGGGVGGQENPLVTRFLENDDFNAAYESAVEDLTASIYGTGDAQDYLDTLTATLADQASDLVDADTLKSESQSVSDLLAVDAVQAGQGQGGLGTAGGASKEDSDDAATDGTTSGAGA</sequence>
<protein>
    <submittedName>
        <fullName evidence="2">Spore coat protein CotH</fullName>
    </submittedName>
</protein>
<accession>A0A1T5K992</accession>
<keyword evidence="2" id="KW-0946">Virion</keyword>
<feature type="region of interest" description="Disordered" evidence="1">
    <location>
        <begin position="1"/>
        <end position="23"/>
    </location>
</feature>
<proteinExistence type="predicted"/>
<dbReference type="Proteomes" id="UP000189777">
    <property type="component" value="Unassembled WGS sequence"/>
</dbReference>
<feature type="compositionally biased region" description="Gly residues" evidence="1">
    <location>
        <begin position="401"/>
        <end position="414"/>
    </location>
</feature>
<dbReference type="AlphaFoldDB" id="A0A1T5K992"/>
<dbReference type="Pfam" id="PF08757">
    <property type="entry name" value="CotH"/>
    <property type="match status" value="1"/>
</dbReference>
<dbReference type="PANTHER" id="PTHR40050">
    <property type="entry name" value="INNER SPORE COAT PROTEIN H"/>
    <property type="match status" value="1"/>
</dbReference>
<dbReference type="InterPro" id="IPR014867">
    <property type="entry name" value="Spore_coat_CotH_CotH2/3/7"/>
</dbReference>
<dbReference type="PANTHER" id="PTHR40050:SF1">
    <property type="entry name" value="INNER SPORE COAT PROTEIN H"/>
    <property type="match status" value="1"/>
</dbReference>
<feature type="compositionally biased region" description="Low complexity" evidence="1">
    <location>
        <begin position="515"/>
        <end position="524"/>
    </location>
</feature>
<feature type="region of interest" description="Disordered" evidence="1">
    <location>
        <begin position="117"/>
        <end position="161"/>
    </location>
</feature>
<feature type="region of interest" description="Disordered" evidence="1">
    <location>
        <begin position="495"/>
        <end position="524"/>
    </location>
</feature>